<accession>A0A1Q5UQB6</accession>
<proteinExistence type="predicted"/>
<keyword evidence="2" id="KW-0732">Signal</keyword>
<name>A0A1Q5UQB6_9EURO</name>
<evidence type="ECO:0000313" key="4">
    <source>
        <dbReference type="Proteomes" id="UP000186955"/>
    </source>
</evidence>
<evidence type="ECO:0000256" key="1">
    <source>
        <dbReference type="SAM" id="MobiDB-lite"/>
    </source>
</evidence>
<feature type="compositionally biased region" description="Low complexity" evidence="1">
    <location>
        <begin position="231"/>
        <end position="256"/>
    </location>
</feature>
<feature type="region of interest" description="Disordered" evidence="1">
    <location>
        <begin position="458"/>
        <end position="508"/>
    </location>
</feature>
<dbReference type="Proteomes" id="UP000186955">
    <property type="component" value="Unassembled WGS sequence"/>
</dbReference>
<reference evidence="3 4" key="1">
    <citation type="submission" date="2016-10" db="EMBL/GenBank/DDBJ databases">
        <title>Genome sequence of the ascomycete fungus Penicillium subrubescens.</title>
        <authorList>
            <person name="De Vries R.P."/>
            <person name="Peng M."/>
            <person name="Dilokpimol A."/>
            <person name="Hilden K."/>
            <person name="Makela M.R."/>
            <person name="Grigoriev I."/>
            <person name="Riley R."/>
            <person name="Granchi Z."/>
        </authorList>
    </citation>
    <scope>NUCLEOTIDE SEQUENCE [LARGE SCALE GENOMIC DNA]</scope>
    <source>
        <strain evidence="3 4">CBS 132785</strain>
    </source>
</reference>
<gene>
    <name evidence="3" type="ORF">PENSUB_11428</name>
</gene>
<protein>
    <submittedName>
        <fullName evidence="3">Uncharacterized protein</fullName>
    </submittedName>
</protein>
<comment type="caution">
    <text evidence="3">The sequence shown here is derived from an EMBL/GenBank/DDBJ whole genome shotgun (WGS) entry which is preliminary data.</text>
</comment>
<feature type="chain" id="PRO_5012772981" evidence="2">
    <location>
        <begin position="19"/>
        <end position="918"/>
    </location>
</feature>
<feature type="compositionally biased region" description="Low complexity" evidence="1">
    <location>
        <begin position="194"/>
        <end position="223"/>
    </location>
</feature>
<dbReference type="EMBL" id="MNBE01000071">
    <property type="protein sequence ID" value="OKP14670.1"/>
    <property type="molecule type" value="Genomic_DNA"/>
</dbReference>
<sequence>MLHHLVLLLLAAIWPAFAFPRAALNRRVRTPEIHARETESNDNIPKMEGFNITLSPKKWQPILVKSFDRQATSTLTTTLTISDHATAFTIKPSHTAVEAATFTTTSSGHALIYMCYPTLATAAGTTKTKCIKDTKTTLGVIDIGSVTVTPNPTGFFVGSQTLTPEGVVTVGTHTLSLGPSGGLIIDGSSTHIDSPTTTTHHGGGSSTPITTPTSKHTLTSKPRTSTHKTSTRTSTKLTSTHPTTGTTKTSTRPRNTSTKHTKTSTKHTTSSTKPNTPSTKPTPKPSHTDEILTIGSLTVTADPTGFQIGSTTLTPGGMITVGTQTVSLETGGGDVIIGGTTVPLTATTGTSSTQSWTTLSDESTTGLYGIVTLPGFETLTTPTIITTQYIESKTKTTTGPIYVGTGGIVLQSWPPSTDNDHNGGGGIIIPDPIRPSISSPKLKCPAILKWLCGSDHTSTTDNGSDVDPDDKPNSNPKDDPNKDDNPTTDPTSTHTSKTSQKPTTTTSTCTKTQTVTDCNIKCSPTVMSGKSTTTTTCFTTSCSTVEGCSKTGTTSTTIITSQPCGTGTASACPTFTDGTGWVYPDITIDTAAVNKLASSIMSDDDSILAAFSSAFSQTGVSTTPTTLATTSKTRSSAITRTTSHTASSTIMTTKTTKTSTKTGSSTATTTSALSCVHQYDSQSDQDNCYCEGHTGLYKTMSSTSGMTNYQPCAWTTLPPLYTDVNVGPITSTLSDGDVVYCTSAHWAENGGSSKYCLGSVSTISTASHKTTTTISSSTTSTGVSATGTGSPTGEMYIGIVTEGYTFTWNVYIPTVGTVPNWCDDSMGSMSASGDTTRYYYPPDIKFQDLDGKAKEYPCVYTGDKDTVGKLACEGMGEVPCTGDFPQSDDSPLCTNSVVYAGSAFPRVYCRWYGSDGDV</sequence>
<evidence type="ECO:0000256" key="2">
    <source>
        <dbReference type="SAM" id="SignalP"/>
    </source>
</evidence>
<feature type="compositionally biased region" description="Basic and acidic residues" evidence="1">
    <location>
        <begin position="469"/>
        <end position="485"/>
    </location>
</feature>
<organism evidence="3 4">
    <name type="scientific">Penicillium subrubescens</name>
    <dbReference type="NCBI Taxonomy" id="1316194"/>
    <lineage>
        <taxon>Eukaryota</taxon>
        <taxon>Fungi</taxon>
        <taxon>Dikarya</taxon>
        <taxon>Ascomycota</taxon>
        <taxon>Pezizomycotina</taxon>
        <taxon>Eurotiomycetes</taxon>
        <taxon>Eurotiomycetidae</taxon>
        <taxon>Eurotiales</taxon>
        <taxon>Aspergillaceae</taxon>
        <taxon>Penicillium</taxon>
    </lineage>
</organism>
<feature type="region of interest" description="Disordered" evidence="1">
    <location>
        <begin position="186"/>
        <end position="289"/>
    </location>
</feature>
<feature type="signal peptide" evidence="2">
    <location>
        <begin position="1"/>
        <end position="18"/>
    </location>
</feature>
<keyword evidence="4" id="KW-1185">Reference proteome</keyword>
<evidence type="ECO:0000313" key="3">
    <source>
        <dbReference type="EMBL" id="OKP14670.1"/>
    </source>
</evidence>
<dbReference type="STRING" id="1316194.A0A1Q5UQB6"/>
<feature type="compositionally biased region" description="Low complexity" evidence="1">
    <location>
        <begin position="487"/>
        <end position="508"/>
    </location>
</feature>
<feature type="compositionally biased region" description="Low complexity" evidence="1">
    <location>
        <begin position="266"/>
        <end position="281"/>
    </location>
</feature>
<dbReference type="AlphaFoldDB" id="A0A1Q5UQB6"/>